<comment type="subcellular location">
    <subcellularLocation>
        <location evidence="1">Endoplasmic reticulum membrane</location>
        <topology evidence="1">Multi-pass membrane protein</topology>
    </subcellularLocation>
</comment>
<keyword evidence="11" id="KW-1185">Reference proteome</keyword>
<dbReference type="Pfam" id="PF01694">
    <property type="entry name" value="Rhomboid"/>
    <property type="match status" value="1"/>
</dbReference>
<evidence type="ECO:0000259" key="9">
    <source>
        <dbReference type="Pfam" id="PF01694"/>
    </source>
</evidence>
<dbReference type="eggNOG" id="KOG2291">
    <property type="taxonomic scope" value="Eukaryota"/>
</dbReference>
<dbReference type="GO" id="GO:0042058">
    <property type="term" value="P:regulation of epidermal growth factor receptor signaling pathway"/>
    <property type="evidence" value="ECO:0007669"/>
    <property type="project" value="TreeGrafter"/>
</dbReference>
<evidence type="ECO:0000256" key="7">
    <source>
        <dbReference type="SAM" id="Coils"/>
    </source>
</evidence>
<evidence type="ECO:0000256" key="4">
    <source>
        <dbReference type="ARBA" id="ARBA00022824"/>
    </source>
</evidence>
<dbReference type="HOGENOM" id="CLU_004028_0_0_1"/>
<proteinExistence type="inferred from homology"/>
<evidence type="ECO:0000256" key="5">
    <source>
        <dbReference type="ARBA" id="ARBA00022989"/>
    </source>
</evidence>
<evidence type="ECO:0000313" key="10">
    <source>
        <dbReference type="EMBL" id="EDW10959.2"/>
    </source>
</evidence>
<reference evidence="10 11" key="1">
    <citation type="journal article" date="2007" name="Nature">
        <title>Evolution of genes and genomes on the Drosophila phylogeny.</title>
        <authorList>
            <consortium name="Drosophila 12 Genomes Consortium"/>
            <person name="Clark A.G."/>
            <person name="Eisen M.B."/>
            <person name="Smith D.R."/>
            <person name="Bergman C.M."/>
            <person name="Oliver B."/>
            <person name="Markow T.A."/>
            <person name="Kaufman T.C."/>
            <person name="Kellis M."/>
            <person name="Gelbart W."/>
            <person name="Iyer V.N."/>
            <person name="Pollard D.A."/>
            <person name="Sackton T.B."/>
            <person name="Larracuente A.M."/>
            <person name="Singh N.D."/>
            <person name="Abad J.P."/>
            <person name="Abt D.N."/>
            <person name="Adryan B."/>
            <person name="Aguade M."/>
            <person name="Akashi H."/>
            <person name="Anderson W.W."/>
            <person name="Aquadro C.F."/>
            <person name="Ardell D.H."/>
            <person name="Arguello R."/>
            <person name="Artieri C.G."/>
            <person name="Barbash D.A."/>
            <person name="Barker D."/>
            <person name="Barsanti P."/>
            <person name="Batterham P."/>
            <person name="Batzoglou S."/>
            <person name="Begun D."/>
            <person name="Bhutkar A."/>
            <person name="Blanco E."/>
            <person name="Bosak S.A."/>
            <person name="Bradley R.K."/>
            <person name="Brand A.D."/>
            <person name="Brent M.R."/>
            <person name="Brooks A.N."/>
            <person name="Brown R.H."/>
            <person name="Butlin R.K."/>
            <person name="Caggese C."/>
            <person name="Calvi B.R."/>
            <person name="Bernardo de Carvalho A."/>
            <person name="Caspi A."/>
            <person name="Castrezana S."/>
            <person name="Celniker S.E."/>
            <person name="Chang J.L."/>
            <person name="Chapple C."/>
            <person name="Chatterji S."/>
            <person name="Chinwalla A."/>
            <person name="Civetta A."/>
            <person name="Clifton S.W."/>
            <person name="Comeron J.M."/>
            <person name="Costello J.C."/>
            <person name="Coyne J.A."/>
            <person name="Daub J."/>
            <person name="David R.G."/>
            <person name="Delcher A.L."/>
            <person name="Delehaunty K."/>
            <person name="Do C.B."/>
            <person name="Ebling H."/>
            <person name="Edwards K."/>
            <person name="Eickbush T."/>
            <person name="Evans J.D."/>
            <person name="Filipski A."/>
            <person name="Findeiss S."/>
            <person name="Freyhult E."/>
            <person name="Fulton L."/>
            <person name="Fulton R."/>
            <person name="Garcia A.C."/>
            <person name="Gardiner A."/>
            <person name="Garfield D.A."/>
            <person name="Garvin B.E."/>
            <person name="Gibson G."/>
            <person name="Gilbert D."/>
            <person name="Gnerre S."/>
            <person name="Godfrey J."/>
            <person name="Good R."/>
            <person name="Gotea V."/>
            <person name="Gravely B."/>
            <person name="Greenberg A.J."/>
            <person name="Griffiths-Jones S."/>
            <person name="Gross S."/>
            <person name="Guigo R."/>
            <person name="Gustafson E.A."/>
            <person name="Haerty W."/>
            <person name="Hahn M.W."/>
            <person name="Halligan D.L."/>
            <person name="Halpern A.L."/>
            <person name="Halter G.M."/>
            <person name="Han M.V."/>
            <person name="Heger A."/>
            <person name="Hillier L."/>
            <person name="Hinrichs A.S."/>
            <person name="Holmes I."/>
            <person name="Hoskins R.A."/>
            <person name="Hubisz M.J."/>
            <person name="Hultmark D."/>
            <person name="Huntley M.A."/>
            <person name="Jaffe D.B."/>
            <person name="Jagadeeshan S."/>
            <person name="Jeck W.R."/>
            <person name="Johnson J."/>
            <person name="Jones C.D."/>
            <person name="Jordan W.C."/>
            <person name="Karpen G.H."/>
            <person name="Kataoka E."/>
            <person name="Keightley P.D."/>
            <person name="Kheradpour P."/>
            <person name="Kirkness E.F."/>
            <person name="Koerich L.B."/>
            <person name="Kristiansen K."/>
            <person name="Kudrna D."/>
            <person name="Kulathinal R.J."/>
            <person name="Kumar S."/>
            <person name="Kwok R."/>
            <person name="Lander E."/>
            <person name="Langley C.H."/>
            <person name="Lapoint R."/>
            <person name="Lazzaro B.P."/>
            <person name="Lee S.J."/>
            <person name="Levesque L."/>
            <person name="Li R."/>
            <person name="Lin C.F."/>
            <person name="Lin M.F."/>
            <person name="Lindblad-Toh K."/>
            <person name="Llopart A."/>
            <person name="Long M."/>
            <person name="Low L."/>
            <person name="Lozovsky E."/>
            <person name="Lu J."/>
            <person name="Luo M."/>
            <person name="Machado C.A."/>
            <person name="Makalowski W."/>
            <person name="Marzo M."/>
            <person name="Matsuda M."/>
            <person name="Matzkin L."/>
            <person name="McAllister B."/>
            <person name="McBride C.S."/>
            <person name="McKernan B."/>
            <person name="McKernan K."/>
            <person name="Mendez-Lago M."/>
            <person name="Minx P."/>
            <person name="Mollenhauer M.U."/>
            <person name="Montooth K."/>
            <person name="Mount S.M."/>
            <person name="Mu X."/>
            <person name="Myers E."/>
            <person name="Negre B."/>
            <person name="Newfeld S."/>
            <person name="Nielsen R."/>
            <person name="Noor M.A."/>
            <person name="O'Grady P."/>
            <person name="Pachter L."/>
            <person name="Papaceit M."/>
            <person name="Parisi M.J."/>
            <person name="Parisi M."/>
            <person name="Parts L."/>
            <person name="Pedersen J.S."/>
            <person name="Pesole G."/>
            <person name="Phillippy A.M."/>
            <person name="Ponting C.P."/>
            <person name="Pop M."/>
            <person name="Porcelli D."/>
            <person name="Powell J.R."/>
            <person name="Prohaska S."/>
            <person name="Pruitt K."/>
            <person name="Puig M."/>
            <person name="Quesneville H."/>
            <person name="Ram K.R."/>
            <person name="Rand D."/>
            <person name="Rasmussen M.D."/>
            <person name="Reed L.K."/>
            <person name="Reenan R."/>
            <person name="Reily A."/>
            <person name="Remington K.A."/>
            <person name="Rieger T.T."/>
            <person name="Ritchie M.G."/>
            <person name="Robin C."/>
            <person name="Rogers Y.H."/>
            <person name="Rohde C."/>
            <person name="Rozas J."/>
            <person name="Rubenfield M.J."/>
            <person name="Ruiz A."/>
            <person name="Russo S."/>
            <person name="Salzberg S.L."/>
            <person name="Sanchez-Gracia A."/>
            <person name="Saranga D.J."/>
            <person name="Sato H."/>
            <person name="Schaeffer S.W."/>
            <person name="Schatz M.C."/>
            <person name="Schlenke T."/>
            <person name="Schwartz R."/>
            <person name="Segarra C."/>
            <person name="Singh R.S."/>
            <person name="Sirot L."/>
            <person name="Sirota M."/>
            <person name="Sisneros N.B."/>
            <person name="Smith C.D."/>
            <person name="Smith T.F."/>
            <person name="Spieth J."/>
            <person name="Stage D.E."/>
            <person name="Stark A."/>
            <person name="Stephan W."/>
            <person name="Strausberg R.L."/>
            <person name="Strempel S."/>
            <person name="Sturgill D."/>
            <person name="Sutton G."/>
            <person name="Sutton G.G."/>
            <person name="Tao W."/>
            <person name="Teichmann S."/>
            <person name="Tobari Y.N."/>
            <person name="Tomimura Y."/>
            <person name="Tsolas J.M."/>
            <person name="Valente V.L."/>
            <person name="Venter E."/>
            <person name="Venter J.C."/>
            <person name="Vicario S."/>
            <person name="Vieira F.G."/>
            <person name="Vilella A.J."/>
            <person name="Villasante A."/>
            <person name="Walenz B."/>
            <person name="Wang J."/>
            <person name="Wasserman M."/>
            <person name="Watts T."/>
            <person name="Wilson D."/>
            <person name="Wilson R.K."/>
            <person name="Wing R.A."/>
            <person name="Wolfner M.F."/>
            <person name="Wong A."/>
            <person name="Wong G.K."/>
            <person name="Wu C.I."/>
            <person name="Wu G."/>
            <person name="Yamamoto D."/>
            <person name="Yang H.P."/>
            <person name="Yang S.P."/>
            <person name="Yorke J.A."/>
            <person name="Yoshida K."/>
            <person name="Zdobnov E."/>
            <person name="Zhang P."/>
            <person name="Zhang Y."/>
            <person name="Zimin A.V."/>
            <person name="Baldwin J."/>
            <person name="Abdouelleil A."/>
            <person name="Abdulkadir J."/>
            <person name="Abebe A."/>
            <person name="Abera B."/>
            <person name="Abreu J."/>
            <person name="Acer S.C."/>
            <person name="Aftuck L."/>
            <person name="Alexander A."/>
            <person name="An P."/>
            <person name="Anderson E."/>
            <person name="Anderson S."/>
            <person name="Arachi H."/>
            <person name="Azer M."/>
            <person name="Bachantsang P."/>
            <person name="Barry A."/>
            <person name="Bayul T."/>
            <person name="Berlin A."/>
            <person name="Bessette D."/>
            <person name="Bloom T."/>
            <person name="Blye J."/>
            <person name="Boguslavskiy L."/>
            <person name="Bonnet C."/>
            <person name="Boukhgalter B."/>
            <person name="Bourzgui I."/>
            <person name="Brown A."/>
            <person name="Cahill P."/>
            <person name="Channer S."/>
            <person name="Cheshatsang Y."/>
            <person name="Chuda L."/>
            <person name="Citroen M."/>
            <person name="Collymore A."/>
            <person name="Cooke P."/>
            <person name="Costello M."/>
            <person name="D'Aco K."/>
            <person name="Daza R."/>
            <person name="De Haan G."/>
            <person name="DeGray S."/>
            <person name="DeMaso C."/>
            <person name="Dhargay N."/>
            <person name="Dooley K."/>
            <person name="Dooley E."/>
            <person name="Doricent M."/>
            <person name="Dorje P."/>
            <person name="Dorjee K."/>
            <person name="Dupes A."/>
            <person name="Elong R."/>
            <person name="Falk J."/>
            <person name="Farina A."/>
            <person name="Faro S."/>
            <person name="Ferguson D."/>
            <person name="Fisher S."/>
            <person name="Foley C.D."/>
            <person name="Franke A."/>
            <person name="Friedrich D."/>
            <person name="Gadbois L."/>
            <person name="Gearin G."/>
            <person name="Gearin C.R."/>
            <person name="Giannoukos G."/>
            <person name="Goode T."/>
            <person name="Graham J."/>
            <person name="Grandbois E."/>
            <person name="Grewal S."/>
            <person name="Gyaltsen K."/>
            <person name="Hafez N."/>
            <person name="Hagos B."/>
            <person name="Hall J."/>
            <person name="Henson C."/>
            <person name="Hollinger A."/>
            <person name="Honan T."/>
            <person name="Huard M.D."/>
            <person name="Hughes L."/>
            <person name="Hurhula B."/>
            <person name="Husby M.E."/>
            <person name="Kamat A."/>
            <person name="Kanga B."/>
            <person name="Kashin S."/>
            <person name="Khazanovich D."/>
            <person name="Kisner P."/>
            <person name="Lance K."/>
            <person name="Lara M."/>
            <person name="Lee W."/>
            <person name="Lennon N."/>
            <person name="Letendre F."/>
            <person name="LeVine R."/>
            <person name="Lipovsky A."/>
            <person name="Liu X."/>
            <person name="Liu J."/>
            <person name="Liu S."/>
            <person name="Lokyitsang T."/>
            <person name="Lokyitsang Y."/>
            <person name="Lubonja R."/>
            <person name="Lui A."/>
            <person name="MacDonald P."/>
            <person name="Magnisalis V."/>
            <person name="Maru K."/>
            <person name="Matthews C."/>
            <person name="McCusker W."/>
            <person name="McDonough S."/>
            <person name="Mehta T."/>
            <person name="Meldrim J."/>
            <person name="Meneus L."/>
            <person name="Mihai O."/>
            <person name="Mihalev A."/>
            <person name="Mihova T."/>
            <person name="Mittelman R."/>
            <person name="Mlenga V."/>
            <person name="Montmayeur A."/>
            <person name="Mulrain L."/>
            <person name="Navidi A."/>
            <person name="Naylor J."/>
            <person name="Negash T."/>
            <person name="Nguyen T."/>
            <person name="Nguyen N."/>
            <person name="Nicol R."/>
            <person name="Norbu C."/>
            <person name="Norbu N."/>
            <person name="Novod N."/>
            <person name="O'Neill B."/>
            <person name="Osman S."/>
            <person name="Markiewicz E."/>
            <person name="Oyono O.L."/>
            <person name="Patti C."/>
            <person name="Phunkhang P."/>
            <person name="Pierre F."/>
            <person name="Priest M."/>
            <person name="Raghuraman S."/>
            <person name="Rege F."/>
            <person name="Reyes R."/>
            <person name="Rise C."/>
            <person name="Rogov P."/>
            <person name="Ross K."/>
            <person name="Ryan E."/>
            <person name="Settipalli S."/>
            <person name="Shea T."/>
            <person name="Sherpa N."/>
            <person name="Shi L."/>
            <person name="Shih D."/>
            <person name="Sparrow T."/>
            <person name="Spaulding J."/>
            <person name="Stalker J."/>
            <person name="Stange-Thomann N."/>
            <person name="Stavropoulos S."/>
            <person name="Stone C."/>
            <person name="Strader C."/>
            <person name="Tesfaye S."/>
            <person name="Thomson T."/>
            <person name="Thoulutsang Y."/>
            <person name="Thoulutsang D."/>
            <person name="Topham K."/>
            <person name="Topping I."/>
            <person name="Tsamla T."/>
            <person name="Vassiliev H."/>
            <person name="Vo A."/>
            <person name="Wangchuk T."/>
            <person name="Wangdi T."/>
            <person name="Weiand M."/>
            <person name="Wilkinson J."/>
            <person name="Wilson A."/>
            <person name="Yadav S."/>
            <person name="Young G."/>
            <person name="Yu Q."/>
            <person name="Zembek L."/>
            <person name="Zhong D."/>
            <person name="Zimmer A."/>
            <person name="Zwirko Z."/>
            <person name="Jaffe D.B."/>
            <person name="Alvarez P."/>
            <person name="Brockman W."/>
            <person name="Butler J."/>
            <person name="Chin C."/>
            <person name="Gnerre S."/>
            <person name="Grabherr M."/>
            <person name="Kleber M."/>
            <person name="Mauceli E."/>
            <person name="MacCallum I."/>
        </authorList>
    </citation>
    <scope>NUCLEOTIDE SEQUENCE [LARGE SCALE GENOMIC DNA]</scope>
    <source>
        <strain evidence="11">Tucson 15081-1352.22</strain>
    </source>
</reference>
<dbReference type="FunFam" id="1.20.1540.10:FF:000032">
    <property type="entry name" value="inactive rhomboid protein 1"/>
    <property type="match status" value="1"/>
</dbReference>
<name>B4L7G5_DROMO</name>
<feature type="transmembrane region" description="Helical" evidence="8">
    <location>
        <begin position="1209"/>
        <end position="1228"/>
    </location>
</feature>
<dbReference type="eggNOG" id="KOG2290">
    <property type="taxonomic scope" value="Eukaryota"/>
</dbReference>
<feature type="transmembrane region" description="Helical" evidence="8">
    <location>
        <begin position="1352"/>
        <end position="1374"/>
    </location>
</feature>
<dbReference type="Proteomes" id="UP000009192">
    <property type="component" value="Unassembled WGS sequence"/>
</dbReference>
<dbReference type="InterPro" id="IPR035952">
    <property type="entry name" value="Rhomboid-like_sf"/>
</dbReference>
<comment type="similarity">
    <text evidence="2">Belongs to the peptidase S54 family.</text>
</comment>
<keyword evidence="7" id="KW-0175">Coiled coil</keyword>
<evidence type="ECO:0000256" key="3">
    <source>
        <dbReference type="ARBA" id="ARBA00022692"/>
    </source>
</evidence>
<dbReference type="OrthoDB" id="2146116at2759"/>
<gene>
    <name evidence="10" type="primary">Dmoj\GI14027</name>
    <name evidence="10" type="ORF">Dmoj_GI14027</name>
</gene>
<organism evidence="10 11">
    <name type="scientific">Drosophila mojavensis</name>
    <name type="common">Fruit fly</name>
    <dbReference type="NCBI Taxonomy" id="7230"/>
    <lineage>
        <taxon>Eukaryota</taxon>
        <taxon>Metazoa</taxon>
        <taxon>Ecdysozoa</taxon>
        <taxon>Arthropoda</taxon>
        <taxon>Hexapoda</taxon>
        <taxon>Insecta</taxon>
        <taxon>Pterygota</taxon>
        <taxon>Neoptera</taxon>
        <taxon>Endopterygota</taxon>
        <taxon>Diptera</taxon>
        <taxon>Brachycera</taxon>
        <taxon>Muscomorpha</taxon>
        <taxon>Ephydroidea</taxon>
        <taxon>Drosophilidae</taxon>
        <taxon>Drosophila</taxon>
    </lineage>
</organism>
<keyword evidence="6 8" id="KW-0472">Membrane</keyword>
<dbReference type="PANTHER" id="PTHR45965:SF3">
    <property type="entry name" value="INACTIVE RHOMBOID PROTEIN 1"/>
    <property type="match status" value="1"/>
</dbReference>
<dbReference type="InterPro" id="IPR022764">
    <property type="entry name" value="Peptidase_S54_rhomboid_dom"/>
</dbReference>
<feature type="domain" description="Peptidase S54 rhomboid" evidence="9">
    <location>
        <begin position="1198"/>
        <end position="1336"/>
    </location>
</feature>
<protein>
    <submittedName>
        <fullName evidence="10">Uncharacterized protein, isoform C</fullName>
    </submittedName>
</protein>
<feature type="coiled-coil region" evidence="7">
    <location>
        <begin position="564"/>
        <end position="603"/>
    </location>
</feature>
<dbReference type="EMBL" id="CH933813">
    <property type="protein sequence ID" value="EDW10959.2"/>
    <property type="molecule type" value="Genomic_DNA"/>
</dbReference>
<keyword evidence="3 8" id="KW-0812">Transmembrane</keyword>
<dbReference type="GO" id="GO:0004252">
    <property type="term" value="F:serine-type endopeptidase activity"/>
    <property type="evidence" value="ECO:0007669"/>
    <property type="project" value="InterPro"/>
</dbReference>
<feature type="transmembrane region" description="Helical" evidence="8">
    <location>
        <begin position="1240"/>
        <end position="1258"/>
    </location>
</feature>
<dbReference type="FunCoup" id="B4L7G5">
    <property type="interactions" value="24"/>
</dbReference>
<feature type="transmembrane region" description="Helical" evidence="8">
    <location>
        <begin position="1296"/>
        <end position="1314"/>
    </location>
</feature>
<feature type="transmembrane region" description="Helical" evidence="8">
    <location>
        <begin position="1264"/>
        <end position="1284"/>
    </location>
</feature>
<dbReference type="InParanoid" id="B4L7G5"/>
<keyword evidence="5 8" id="KW-1133">Transmembrane helix</keyword>
<dbReference type="GO" id="GO:0005789">
    <property type="term" value="C:endoplasmic reticulum membrane"/>
    <property type="evidence" value="ECO:0007669"/>
    <property type="project" value="UniProtKB-SubCell"/>
</dbReference>
<evidence type="ECO:0000256" key="2">
    <source>
        <dbReference type="ARBA" id="ARBA00009045"/>
    </source>
</evidence>
<accession>B4L7G5</accession>
<evidence type="ECO:0000313" key="11">
    <source>
        <dbReference type="Proteomes" id="UP000009192"/>
    </source>
</evidence>
<dbReference type="PANTHER" id="PTHR45965">
    <property type="entry name" value="INACTIVE RHOMBOID PROTEIN"/>
    <property type="match status" value="1"/>
</dbReference>
<dbReference type="MEROPS" id="S54.953"/>
<evidence type="ECO:0000256" key="6">
    <source>
        <dbReference type="ARBA" id="ARBA00023136"/>
    </source>
</evidence>
<dbReference type="GO" id="GO:0050708">
    <property type="term" value="P:regulation of protein secretion"/>
    <property type="evidence" value="ECO:0007669"/>
    <property type="project" value="TreeGrafter"/>
</dbReference>
<evidence type="ECO:0000256" key="8">
    <source>
        <dbReference type="SAM" id="Phobius"/>
    </source>
</evidence>
<dbReference type="SUPFAM" id="SSF144091">
    <property type="entry name" value="Rhomboid-like"/>
    <property type="match status" value="1"/>
</dbReference>
<dbReference type="Gene3D" id="1.20.1540.10">
    <property type="entry name" value="Rhomboid-like"/>
    <property type="match status" value="1"/>
</dbReference>
<feature type="transmembrane region" description="Helical" evidence="8">
    <location>
        <begin position="1320"/>
        <end position="1340"/>
    </location>
</feature>
<evidence type="ECO:0000256" key="1">
    <source>
        <dbReference type="ARBA" id="ARBA00004477"/>
    </source>
</evidence>
<sequence length="1546" mass="172411">MYPNPRRNDFTVLGATGSGAGTEAAAGENTSATVGCQKSLNYQLSLKSNGDESMIAIAGRFSPHPNEIYLAQSGKLTIPLAKFDDTLVNGSLPPPSPAPHSDCLPTSLSQNQNQSNFHSKIGICNSNAANQLQQLNLNNFQHHAHSQCHPLSSSNSSSSLCTNNSVLSMQPDNSASTHYKQIDKYSIQQHSSATRAMSPNTKYRYRDSSQKLKLMEAINLATVATATSSAQIQIPTSASASASNSASGTASSMGRYFITPKQVMKCDSYGAYLGPTVHTPVKRYVPTPPPVSDVYSDLPVTSPLLQSQYVNIPYSYRTKCCHNDHQQSETSQLQSNYSKSEQTYNMTSTSTTSTSCPCSSSSSISSFPTPLAAASVCSPNVGSNTNGVGTCSKFRSSAIDSRSIICSNSDESEALITLHSTMAQSESQRQNLTQIQAPSQVQGEDTGGTCLHCNTTRRTTGVHQTTQTTGPISPVPVGLPMSSDLGKLKLHDQEILLAAQGNIIALDANSSEIYSMSQQQQLKINETFHRQTQHPQEIYQAAQLSNSHNLQQLQNLQRQPVSMQHKQQQQQQQQQRQLQQQQQQQHQQQQQQQQQQLQQLIHRHSCKKRIIIHLRREISRFFGVEASTEATDFAIWYGRHRRLAIRRFGPLNELEFNVDNGRDGTIIEANGNSNSTNNYYATDRPDILPAQDSQHANVSVGTSRWRKCYARNDFNSNEFVERKASVAHMLMTGVSYLINVFQLRSANFGHAININQRRHRQWSRSFAPIHVHGRELDMDAVGDCNISIADSLAALIDDEVFFDYPCDISKSLVNEENSEQANKHNGVIVGDSVETNVGVYMAERHHNGWRISALNGNGNGPDLPLMPDHMPLGASNNSSNPVPSLLRANLPSNLTSTSAMSRGNRITPKLLDGVLENSRRPQRQHIKYLAINDLDDRCDHRPFFTYWINTVQIAVLLLSIVCYGIAPIGFGNDQKTGQVLVTSLSLQTVQHIEQRNLWIGPRNNDLVHMGAKFAACMRRDVKVMEVVTKTRRQERETACCIRNDDSGCVQSSQADCSIRGLYPTKSISTWKKWSPGESGPGGRISGSVCGLDPKFCDAPASIAPYEWPDDITKWPICRKTNSFSQRYRYKDHTAEHMVCEVIGHPCCTGVYGECRITTREYCDFVNGYFHEEASLCSQISCLNNVCGMFPFIAVEIPDQIYRLLTSLCMHAGILHLAITLIFQYLFLADLERLIGTLRTTVVYIMSGLAGNLTSAVLVPHRPEVGPSASLCGVVSSLVALLLWMHWKHVKKPYMSLFKMLLLTTVLFGIGTLPYQLNFAGLLAGFGCGTFLTIALVPFASFTKYRRRKKINLIWTCLLFHFFMYMTLATTFYIYPSEFNTFSFVDDIFGSNNGNKYIVPTNSNIGQHHGEVSSTTRRYSETQKPQYYYHHHSEDIIRNTVAYPEVNTKSHIYAETKARRQKDFDLWQEGLYPRSFRYSSNYSDRIYNKIQSNLLSETNLLSHKTQDSLVPSSTRKKSISRSIKEALDLNTNTKHVENINDKNLKGL</sequence>
<keyword evidence="4" id="KW-0256">Endoplasmic reticulum</keyword>
<dbReference type="InterPro" id="IPR051512">
    <property type="entry name" value="Inactive_Rhomboid"/>
</dbReference>